<evidence type="ECO:0000313" key="9">
    <source>
        <dbReference type="EMBL" id="CAG9982491.1"/>
    </source>
</evidence>
<accession>A0A9N9Y0G7</accession>
<proteinExistence type="inferred from homology"/>
<gene>
    <name evidence="9" type="ORF">CBYS24578_00013281</name>
</gene>
<comment type="caution">
    <text evidence="9">The sequence shown here is derived from an EMBL/GenBank/DDBJ whole genome shotgun (WGS) entry which is preliminary data.</text>
</comment>
<dbReference type="GO" id="GO:0016020">
    <property type="term" value="C:membrane"/>
    <property type="evidence" value="ECO:0007669"/>
    <property type="project" value="UniProtKB-SubCell"/>
</dbReference>
<evidence type="ECO:0000256" key="4">
    <source>
        <dbReference type="ARBA" id="ARBA00023136"/>
    </source>
</evidence>
<comment type="subcellular location">
    <subcellularLocation>
        <location evidence="1">Membrane</location>
        <topology evidence="1">Multi-pass membrane protein</topology>
    </subcellularLocation>
</comment>
<dbReference type="Proteomes" id="UP000754883">
    <property type="component" value="Unassembled WGS sequence"/>
</dbReference>
<feature type="transmembrane region" description="Helical" evidence="7">
    <location>
        <begin position="138"/>
        <end position="160"/>
    </location>
</feature>
<keyword evidence="10" id="KW-1185">Reference proteome</keyword>
<dbReference type="InterPro" id="IPR052337">
    <property type="entry name" value="SAT4-like"/>
</dbReference>
<evidence type="ECO:0000259" key="8">
    <source>
        <dbReference type="Pfam" id="PF20684"/>
    </source>
</evidence>
<feature type="domain" description="Rhodopsin" evidence="8">
    <location>
        <begin position="30"/>
        <end position="296"/>
    </location>
</feature>
<dbReference type="PANTHER" id="PTHR33048:SF2">
    <property type="entry name" value="SRPK"/>
    <property type="match status" value="1"/>
</dbReference>
<keyword evidence="3 7" id="KW-1133">Transmembrane helix</keyword>
<evidence type="ECO:0000256" key="3">
    <source>
        <dbReference type="ARBA" id="ARBA00022989"/>
    </source>
</evidence>
<dbReference type="PANTHER" id="PTHR33048">
    <property type="entry name" value="PTH11-LIKE INTEGRAL MEMBRANE PROTEIN (AFU_ORTHOLOGUE AFUA_5G11245)"/>
    <property type="match status" value="1"/>
</dbReference>
<evidence type="ECO:0000256" key="5">
    <source>
        <dbReference type="ARBA" id="ARBA00038359"/>
    </source>
</evidence>
<feature type="compositionally biased region" description="Basic and acidic residues" evidence="6">
    <location>
        <begin position="384"/>
        <end position="408"/>
    </location>
</feature>
<keyword evidence="4 7" id="KW-0472">Membrane</keyword>
<feature type="region of interest" description="Disordered" evidence="6">
    <location>
        <begin position="383"/>
        <end position="408"/>
    </location>
</feature>
<evidence type="ECO:0000256" key="2">
    <source>
        <dbReference type="ARBA" id="ARBA00022692"/>
    </source>
</evidence>
<sequence length="408" mass="44150">MDESEKAALASFSAEAFSYLSLGIAVILLRTFTRTRQVGITGLTADDYFMLLTIVPYTTETVLAHAVGQQFNGLTNSGMTDAERAALSPDSEEWAWRVAGSKVQIAGWCMYASVLWTIKASLCAFYSRLTDGVHGYRVRILTGYAIIGVTYLVVILTYLLSCQPFSHFWQISPDPGNLCQPALSKVYVLLSVTLNIATDAYLILIPVPMLWGTQLPTFKKLTLVVVFSGALFVMAAGLLRGILILKHNGGFYAMNTANRHPIQNPIDGPREGSAWAVRESFVAVVTSCLPMIWGWLKIKLKPFLGSLLSSQSKKNGPEPGSIMLGDTSDGSAWRSGNRTATATSRSITTRVLPAAERSSSDLSLSPKALGGITKQVAISVSSKKAGDATDAGSDRKVHTQLKLDNKWS</sequence>
<comment type="similarity">
    <text evidence="5">Belongs to the SAT4 family.</text>
</comment>
<evidence type="ECO:0000256" key="1">
    <source>
        <dbReference type="ARBA" id="ARBA00004141"/>
    </source>
</evidence>
<dbReference type="OrthoDB" id="2988756at2759"/>
<keyword evidence="2 7" id="KW-0812">Transmembrane</keyword>
<feature type="compositionally biased region" description="Low complexity" evidence="6">
    <location>
        <begin position="338"/>
        <end position="350"/>
    </location>
</feature>
<feature type="transmembrane region" description="Helical" evidence="7">
    <location>
        <begin position="7"/>
        <end position="29"/>
    </location>
</feature>
<feature type="region of interest" description="Disordered" evidence="6">
    <location>
        <begin position="313"/>
        <end position="352"/>
    </location>
</feature>
<protein>
    <recommendedName>
        <fullName evidence="8">Rhodopsin domain-containing protein</fullName>
    </recommendedName>
</protein>
<evidence type="ECO:0000256" key="7">
    <source>
        <dbReference type="SAM" id="Phobius"/>
    </source>
</evidence>
<dbReference type="EMBL" id="CABFNO020001340">
    <property type="protein sequence ID" value="CAG9982491.1"/>
    <property type="molecule type" value="Genomic_DNA"/>
</dbReference>
<feature type="transmembrane region" description="Helical" evidence="7">
    <location>
        <begin position="186"/>
        <end position="211"/>
    </location>
</feature>
<name>A0A9N9Y0G7_9HYPO</name>
<reference evidence="9" key="1">
    <citation type="submission" date="2021-10" db="EMBL/GenBank/DDBJ databases">
        <authorList>
            <person name="Piombo E."/>
        </authorList>
    </citation>
    <scope>NUCLEOTIDE SEQUENCE</scope>
</reference>
<dbReference type="Pfam" id="PF20684">
    <property type="entry name" value="Fung_rhodopsin"/>
    <property type="match status" value="1"/>
</dbReference>
<organism evidence="9 10">
    <name type="scientific">Clonostachys byssicola</name>
    <dbReference type="NCBI Taxonomy" id="160290"/>
    <lineage>
        <taxon>Eukaryota</taxon>
        <taxon>Fungi</taxon>
        <taxon>Dikarya</taxon>
        <taxon>Ascomycota</taxon>
        <taxon>Pezizomycotina</taxon>
        <taxon>Sordariomycetes</taxon>
        <taxon>Hypocreomycetidae</taxon>
        <taxon>Hypocreales</taxon>
        <taxon>Bionectriaceae</taxon>
        <taxon>Clonostachys</taxon>
    </lineage>
</organism>
<feature type="transmembrane region" description="Helical" evidence="7">
    <location>
        <begin position="105"/>
        <end position="126"/>
    </location>
</feature>
<evidence type="ECO:0000256" key="6">
    <source>
        <dbReference type="SAM" id="MobiDB-lite"/>
    </source>
</evidence>
<feature type="compositionally biased region" description="Polar residues" evidence="6">
    <location>
        <begin position="328"/>
        <end position="337"/>
    </location>
</feature>
<dbReference type="InterPro" id="IPR049326">
    <property type="entry name" value="Rhodopsin_dom_fungi"/>
</dbReference>
<feature type="transmembrane region" description="Helical" evidence="7">
    <location>
        <begin position="223"/>
        <end position="245"/>
    </location>
</feature>
<dbReference type="AlphaFoldDB" id="A0A9N9Y0G7"/>
<evidence type="ECO:0000313" key="10">
    <source>
        <dbReference type="Proteomes" id="UP000754883"/>
    </source>
</evidence>